<evidence type="ECO:0000313" key="2">
    <source>
        <dbReference type="Proteomes" id="UP001596266"/>
    </source>
</evidence>
<evidence type="ECO:0000313" key="1">
    <source>
        <dbReference type="EMBL" id="MFC6396457.1"/>
    </source>
</evidence>
<sequence>MTDSYMEFSIALSQVWNSDHPTLIGRPVGLPETGLLLAADSKGQRHILAPLAEGQTFEAQVWDNLRLTEAEFKSRRYLDLICSSDDLSKVFAAFADQVIRQTVSEKRPAADSLQRTLREWKQLLKPAPALSEEEARGLFGELVVLRELVRRNSGFALDSWSGPEMDLHDFTTPKGDIEVKTSRTEGLDVTISSIHQLDAPPDRPLVLARLRVESSPQGRNITDMVTELCRAGLLRDELVQKLAGARFVLGGDPDTNRFLAPEPPAVWAVDDNFPGLRSTDIPEHRRGPIKRVKYTLDLVAAGPPMAAEEFHHYMDRIMTA</sequence>
<protein>
    <submittedName>
        <fullName evidence="1">PD-(D/E)XK motif protein</fullName>
    </submittedName>
</protein>
<reference evidence="2" key="1">
    <citation type="journal article" date="2019" name="Int. J. Syst. Evol. Microbiol.">
        <title>The Global Catalogue of Microorganisms (GCM) 10K type strain sequencing project: providing services to taxonomists for standard genome sequencing and annotation.</title>
        <authorList>
            <consortium name="The Broad Institute Genomics Platform"/>
            <consortium name="The Broad Institute Genome Sequencing Center for Infectious Disease"/>
            <person name="Wu L."/>
            <person name="Ma J."/>
        </authorList>
    </citation>
    <scope>NUCLEOTIDE SEQUENCE [LARGE SCALE GENOMIC DNA]</scope>
    <source>
        <strain evidence="2">CGMCC 1.15277</strain>
    </source>
</reference>
<keyword evidence="2" id="KW-1185">Reference proteome</keyword>
<dbReference type="InterPro" id="IPR025534">
    <property type="entry name" value="DUF4420"/>
</dbReference>
<dbReference type="RefSeq" id="WP_343884904.1">
    <property type="nucleotide sequence ID" value="NZ_BAAAKI010000004.1"/>
</dbReference>
<dbReference type="EMBL" id="JBHSUA010000009">
    <property type="protein sequence ID" value="MFC6396457.1"/>
    <property type="molecule type" value="Genomic_DNA"/>
</dbReference>
<accession>A0ABW1WZP3</accession>
<name>A0ABW1WZP3_9ACTN</name>
<dbReference type="Proteomes" id="UP001596266">
    <property type="component" value="Unassembled WGS sequence"/>
</dbReference>
<proteinExistence type="predicted"/>
<organism evidence="1 2">
    <name type="scientific">Luteococcus sanguinis</name>
    <dbReference type="NCBI Taxonomy" id="174038"/>
    <lineage>
        <taxon>Bacteria</taxon>
        <taxon>Bacillati</taxon>
        <taxon>Actinomycetota</taxon>
        <taxon>Actinomycetes</taxon>
        <taxon>Propionibacteriales</taxon>
        <taxon>Propionibacteriaceae</taxon>
        <taxon>Luteococcus</taxon>
    </lineage>
</organism>
<dbReference type="Pfam" id="PF14390">
    <property type="entry name" value="DUF4420"/>
    <property type="match status" value="1"/>
</dbReference>
<gene>
    <name evidence="1" type="ORF">ACFP57_05565</name>
</gene>
<comment type="caution">
    <text evidence="1">The sequence shown here is derived from an EMBL/GenBank/DDBJ whole genome shotgun (WGS) entry which is preliminary data.</text>
</comment>